<sequence>MEPLRGEAQLCRLEVRQMSQRARSRRRATGGLVAEAGATGSIGARQTKKDTGIAMAWKSPAPRIIRQWLRELLIWARAEAHFIRWLQTCGIASLGTAGNIWY</sequence>
<dbReference type="AlphaFoldDB" id="A0AAV7TLK0"/>
<gene>
    <name evidence="1" type="ORF">NDU88_002753</name>
</gene>
<comment type="caution">
    <text evidence="1">The sequence shown here is derived from an EMBL/GenBank/DDBJ whole genome shotgun (WGS) entry which is preliminary data.</text>
</comment>
<evidence type="ECO:0000313" key="2">
    <source>
        <dbReference type="Proteomes" id="UP001066276"/>
    </source>
</evidence>
<dbReference type="EMBL" id="JANPWB010000006">
    <property type="protein sequence ID" value="KAJ1177498.1"/>
    <property type="molecule type" value="Genomic_DNA"/>
</dbReference>
<evidence type="ECO:0000313" key="1">
    <source>
        <dbReference type="EMBL" id="KAJ1177498.1"/>
    </source>
</evidence>
<reference evidence="1" key="1">
    <citation type="journal article" date="2022" name="bioRxiv">
        <title>Sequencing and chromosome-scale assembly of the giantPleurodeles waltlgenome.</title>
        <authorList>
            <person name="Brown T."/>
            <person name="Elewa A."/>
            <person name="Iarovenko S."/>
            <person name="Subramanian E."/>
            <person name="Araus A.J."/>
            <person name="Petzold A."/>
            <person name="Susuki M."/>
            <person name="Suzuki K.-i.T."/>
            <person name="Hayashi T."/>
            <person name="Toyoda A."/>
            <person name="Oliveira C."/>
            <person name="Osipova E."/>
            <person name="Leigh N.D."/>
            <person name="Simon A."/>
            <person name="Yun M.H."/>
        </authorList>
    </citation>
    <scope>NUCLEOTIDE SEQUENCE</scope>
    <source>
        <strain evidence="1">20211129_DDA</strain>
        <tissue evidence="1">Liver</tissue>
    </source>
</reference>
<accession>A0AAV7TLK0</accession>
<protein>
    <submittedName>
        <fullName evidence="1">Uncharacterized protein</fullName>
    </submittedName>
</protein>
<proteinExistence type="predicted"/>
<organism evidence="1 2">
    <name type="scientific">Pleurodeles waltl</name>
    <name type="common">Iberian ribbed newt</name>
    <dbReference type="NCBI Taxonomy" id="8319"/>
    <lineage>
        <taxon>Eukaryota</taxon>
        <taxon>Metazoa</taxon>
        <taxon>Chordata</taxon>
        <taxon>Craniata</taxon>
        <taxon>Vertebrata</taxon>
        <taxon>Euteleostomi</taxon>
        <taxon>Amphibia</taxon>
        <taxon>Batrachia</taxon>
        <taxon>Caudata</taxon>
        <taxon>Salamandroidea</taxon>
        <taxon>Salamandridae</taxon>
        <taxon>Pleurodelinae</taxon>
        <taxon>Pleurodeles</taxon>
    </lineage>
</organism>
<dbReference type="Proteomes" id="UP001066276">
    <property type="component" value="Chromosome 3_2"/>
</dbReference>
<keyword evidence="2" id="KW-1185">Reference proteome</keyword>
<name>A0AAV7TLK0_PLEWA</name>